<sequence>MGTENLKIVDFDAVRERPIHHAAAELKVLLQRHLDQQIKDHLAVVDDQLFKLSGMAKTNAEQTQYFEAMRYLRLEANPVRAQYGLWVVRAFDEFWKQVAKRPAKAEGAAFGALPEAELSLVDEAALEEELAIKGMVDKGRGLFPRELQALDARLAHMAGRDEIAPEENPLAPEVLCHALGLALQPLALELPVRLLIYKLYDQVVVAALGGFYREANACLIQQGVLPKLAATPRWVPLPAGGLAARPGEAATAYLDGSDEGQPSYLEAFAALESLMGDWRARMGLPSFHPADYTGPTFATGEVLSVLNRLQQPGVARADAVKGYLHQQLRVARADDTRPIARREEDLIDMVSLLFEFILADDNLPDSVKALISRLQIPVIKVAILEKSLLGRKNHPVRLLLNALAQAGIGLDPGEGIAGNPVFKRIEATVHRVLDQFDQDVNLFSELLDEFTAFMQKENQRSGVAEERARQATQSKEQMRIAKHKVAYEIASRLHGKPAPAVVRSFLFNIWKDVLVLGYLRRDRTPADWENSLAVMDRLVWSVTVPVDAAHRAELVNAIPPLLKAIKVGLEVLSLDPQAVVTILKDLRACHIARLSRPLDGAESAVDPAPAQAVERPGKVEIRDPELARAIVDIRANLPDVEAFSLSDFTGLEGFQVEDIAAGIDPAAMDKARGLGVGEWVEFRDGGSRTRAKLSWKSQLTSTYVFVNRKGCKVAEIPLVELAKRLGEGGIQLIEGGTVPLMDRALHGLLSRLRESPPKEALLNAAV</sequence>
<reference evidence="1 2" key="1">
    <citation type="submission" date="2016-12" db="EMBL/GenBank/DDBJ databases">
        <authorList>
            <person name="Song W.-J."/>
            <person name="Kurnit D.M."/>
        </authorList>
    </citation>
    <scope>NUCLEOTIDE SEQUENCE [LARGE SCALE GENOMIC DNA]</scope>
    <source>
        <strain evidence="1 2">175</strain>
    </source>
</reference>
<dbReference type="EMBL" id="FXAM01000001">
    <property type="protein sequence ID" value="SMF95569.1"/>
    <property type="molecule type" value="Genomic_DNA"/>
</dbReference>
<dbReference type="RefSeq" id="WP_176225244.1">
    <property type="nucleotide sequence ID" value="NZ_FXAM01000001.1"/>
</dbReference>
<name>A0A1Y6CY46_9GAMM</name>
<evidence type="ECO:0000313" key="2">
    <source>
        <dbReference type="Proteomes" id="UP000192923"/>
    </source>
</evidence>
<dbReference type="AlphaFoldDB" id="A0A1Y6CY46"/>
<dbReference type="Pfam" id="PF07793">
    <property type="entry name" value="DUF1631"/>
    <property type="match status" value="1"/>
</dbReference>
<accession>A0A1Y6CY46</accession>
<dbReference type="Proteomes" id="UP000192923">
    <property type="component" value="Unassembled WGS sequence"/>
</dbReference>
<dbReference type="STRING" id="1760988.SAMN02949497_2934"/>
<organism evidence="1 2">
    <name type="scientific">Methylomagnum ishizawai</name>
    <dbReference type="NCBI Taxonomy" id="1760988"/>
    <lineage>
        <taxon>Bacteria</taxon>
        <taxon>Pseudomonadati</taxon>
        <taxon>Pseudomonadota</taxon>
        <taxon>Gammaproteobacteria</taxon>
        <taxon>Methylococcales</taxon>
        <taxon>Methylococcaceae</taxon>
        <taxon>Methylomagnum</taxon>
    </lineage>
</organism>
<dbReference type="InterPro" id="IPR012434">
    <property type="entry name" value="DUF1631"/>
</dbReference>
<evidence type="ECO:0000313" key="1">
    <source>
        <dbReference type="EMBL" id="SMF95569.1"/>
    </source>
</evidence>
<proteinExistence type="predicted"/>
<keyword evidence="2" id="KW-1185">Reference proteome</keyword>
<protein>
    <recommendedName>
        <fullName evidence="3">Thymidine phosphorylase</fullName>
    </recommendedName>
</protein>
<evidence type="ECO:0008006" key="3">
    <source>
        <dbReference type="Google" id="ProtNLM"/>
    </source>
</evidence>
<gene>
    <name evidence="1" type="ORF">SAMN02949497_2934</name>
</gene>